<dbReference type="InterPro" id="IPR032466">
    <property type="entry name" value="Metal_Hydrolase"/>
</dbReference>
<keyword evidence="3" id="KW-0963">Cytoplasm</keyword>
<dbReference type="MEROPS" id="M38.980"/>
<evidence type="ECO:0000256" key="4">
    <source>
        <dbReference type="ARBA" id="ARBA00022723"/>
    </source>
</evidence>
<dbReference type="GO" id="GO:0019556">
    <property type="term" value="P:L-histidine catabolic process to glutamate and formamide"/>
    <property type="evidence" value="ECO:0007669"/>
    <property type="project" value="InterPro"/>
</dbReference>
<sequence>MKGNIIIKNASQLVTCSGFGAKHGSAMSDLHVIDDGAVVIENGIITAVGRTEKLLDRFNEAGFETIDATGKAVLPGFIDSHTHFVFGGYRVEEFSWRLSGEDYMEIMKRGGGIAATVRATRGASREELIESGSKRLDSMLSFGVTTVEGKSGYGLDDETEIKQLEVMGELDSFILWIL</sequence>
<evidence type="ECO:0000256" key="8">
    <source>
        <dbReference type="ARBA" id="ARBA00023004"/>
    </source>
</evidence>
<dbReference type="InterPro" id="IPR013108">
    <property type="entry name" value="Amidohydro_3"/>
</dbReference>
<keyword evidence="6" id="KW-0369">Histidine metabolism</keyword>
<comment type="pathway">
    <text evidence="1">Amino-acid degradation.</text>
</comment>
<evidence type="ECO:0000259" key="9">
    <source>
        <dbReference type="Pfam" id="PF07969"/>
    </source>
</evidence>
<keyword evidence="7" id="KW-0862">Zinc</keyword>
<dbReference type="SUPFAM" id="SSF51338">
    <property type="entry name" value="Composite domain of metallo-dependent hydrolases"/>
    <property type="match status" value="1"/>
</dbReference>
<dbReference type="PANTHER" id="PTHR42752:SF1">
    <property type="entry name" value="IMIDAZOLONEPROPIONASE-RELATED"/>
    <property type="match status" value="1"/>
</dbReference>
<protein>
    <recommendedName>
        <fullName evidence="2">imidazolonepropionase</fullName>
        <ecNumber evidence="2">3.5.2.7</ecNumber>
    </recommendedName>
</protein>
<dbReference type="InterPro" id="IPR011059">
    <property type="entry name" value="Metal-dep_hydrolase_composite"/>
</dbReference>
<comment type="caution">
    <text evidence="10">The sequence shown here is derived from an EMBL/GenBank/DDBJ whole genome shotgun (WGS) entry which is preliminary data.</text>
</comment>
<evidence type="ECO:0000256" key="7">
    <source>
        <dbReference type="ARBA" id="ARBA00022833"/>
    </source>
</evidence>
<dbReference type="GO" id="GO:0046872">
    <property type="term" value="F:metal ion binding"/>
    <property type="evidence" value="ECO:0007669"/>
    <property type="project" value="UniProtKB-KW"/>
</dbReference>
<keyword evidence="8" id="KW-0408">Iron</keyword>
<dbReference type="GO" id="GO:0050480">
    <property type="term" value="F:imidazolonepropionase activity"/>
    <property type="evidence" value="ECO:0007669"/>
    <property type="project" value="UniProtKB-EC"/>
</dbReference>
<evidence type="ECO:0000256" key="2">
    <source>
        <dbReference type="ARBA" id="ARBA00012864"/>
    </source>
</evidence>
<evidence type="ECO:0000313" key="10">
    <source>
        <dbReference type="EMBL" id="KHE92901.1"/>
    </source>
</evidence>
<keyword evidence="4" id="KW-0479">Metal-binding</keyword>
<dbReference type="GO" id="GO:0005737">
    <property type="term" value="C:cytoplasm"/>
    <property type="evidence" value="ECO:0007669"/>
    <property type="project" value="InterPro"/>
</dbReference>
<evidence type="ECO:0000256" key="3">
    <source>
        <dbReference type="ARBA" id="ARBA00022490"/>
    </source>
</evidence>
<dbReference type="EMBL" id="JRYO01000085">
    <property type="protein sequence ID" value="KHE92901.1"/>
    <property type="molecule type" value="Genomic_DNA"/>
</dbReference>
<dbReference type="Gene3D" id="3.20.20.140">
    <property type="entry name" value="Metal-dependent hydrolases"/>
    <property type="match status" value="1"/>
</dbReference>
<evidence type="ECO:0000256" key="6">
    <source>
        <dbReference type="ARBA" id="ARBA00022808"/>
    </source>
</evidence>
<dbReference type="AlphaFoldDB" id="A0A0B0ELP0"/>
<organism evidence="10 11">
    <name type="scientific">Candidatus Scalindua brodae</name>
    <dbReference type="NCBI Taxonomy" id="237368"/>
    <lineage>
        <taxon>Bacteria</taxon>
        <taxon>Pseudomonadati</taxon>
        <taxon>Planctomycetota</taxon>
        <taxon>Candidatus Brocadiia</taxon>
        <taxon>Candidatus Brocadiales</taxon>
        <taxon>Candidatus Scalinduaceae</taxon>
        <taxon>Candidatus Scalindua</taxon>
    </lineage>
</organism>
<dbReference type="eggNOG" id="COG1228">
    <property type="taxonomic scope" value="Bacteria"/>
</dbReference>
<dbReference type="Gene3D" id="2.30.40.10">
    <property type="entry name" value="Urease, subunit C, domain 1"/>
    <property type="match status" value="1"/>
</dbReference>
<dbReference type="Proteomes" id="UP000030652">
    <property type="component" value="Unassembled WGS sequence"/>
</dbReference>
<keyword evidence="5" id="KW-0378">Hydrolase</keyword>
<name>A0A0B0ELP0_9BACT</name>
<accession>A0A0B0ELP0</accession>
<evidence type="ECO:0000256" key="1">
    <source>
        <dbReference type="ARBA" id="ARBA00005023"/>
    </source>
</evidence>
<dbReference type="InterPro" id="IPR005920">
    <property type="entry name" value="HutI"/>
</dbReference>
<reference evidence="10 11" key="1">
    <citation type="submission" date="2014-10" db="EMBL/GenBank/DDBJ databases">
        <title>Draft genome of anammox bacterium scalindua brodae, obtained using differential coverage binning of sequence data from two enrichment reactors.</title>
        <authorList>
            <person name="Speth D.R."/>
            <person name="Russ L."/>
            <person name="Kartal B."/>
            <person name="Op den Camp H.J."/>
            <person name="Dutilh B.E."/>
            <person name="Jetten M.S."/>
        </authorList>
    </citation>
    <scope>NUCLEOTIDE SEQUENCE [LARGE SCALE GENOMIC DNA]</scope>
    <source>
        <strain evidence="10">RU1</strain>
    </source>
</reference>
<proteinExistence type="predicted"/>
<feature type="domain" description="Amidohydrolase 3" evidence="9">
    <location>
        <begin position="64"/>
        <end position="109"/>
    </location>
</feature>
<evidence type="ECO:0000256" key="5">
    <source>
        <dbReference type="ARBA" id="ARBA00022801"/>
    </source>
</evidence>
<dbReference type="PANTHER" id="PTHR42752">
    <property type="entry name" value="IMIDAZOLONEPROPIONASE"/>
    <property type="match status" value="1"/>
</dbReference>
<dbReference type="Pfam" id="PF07969">
    <property type="entry name" value="Amidohydro_3"/>
    <property type="match status" value="1"/>
</dbReference>
<evidence type="ECO:0000313" key="11">
    <source>
        <dbReference type="Proteomes" id="UP000030652"/>
    </source>
</evidence>
<dbReference type="PATRIC" id="fig|237368.3.peg.1407"/>
<dbReference type="SUPFAM" id="SSF51556">
    <property type="entry name" value="Metallo-dependent hydrolases"/>
    <property type="match status" value="1"/>
</dbReference>
<dbReference type="EC" id="3.5.2.7" evidence="2"/>
<gene>
    <name evidence="10" type="ORF">SCABRO_01290</name>
</gene>